<organism evidence="2 3">
    <name type="scientific">Flagellimonas algicola</name>
    <dbReference type="NCBI Taxonomy" id="2583815"/>
    <lineage>
        <taxon>Bacteria</taxon>
        <taxon>Pseudomonadati</taxon>
        <taxon>Bacteroidota</taxon>
        <taxon>Flavobacteriia</taxon>
        <taxon>Flavobacteriales</taxon>
        <taxon>Flavobacteriaceae</taxon>
        <taxon>Flagellimonas</taxon>
    </lineage>
</organism>
<dbReference type="EMBL" id="VCNI01000002">
    <property type="protein sequence ID" value="TMU55717.1"/>
    <property type="molecule type" value="Genomic_DNA"/>
</dbReference>
<dbReference type="PANTHER" id="PTHR34109">
    <property type="entry name" value="BNAUNNG04460D PROTEIN-RELATED"/>
    <property type="match status" value="1"/>
</dbReference>
<sequence>MDIFNTYIPEGFQTVSSYLFVSDPIQEISFLKNAFHAEELNRTSMPNGDVANCILKIGNSCFMISQARGEFEGMRTSFYLFVNDVDRMYQHALDNGAESVLEPADMSYEDRQAGVKDPAGNYWWISKRLVQKPYN</sequence>
<dbReference type="RefSeq" id="WP_138838140.1">
    <property type="nucleotide sequence ID" value="NZ_VCNI01000002.1"/>
</dbReference>
<dbReference type="CDD" id="cd07246">
    <property type="entry name" value="VOC_like"/>
    <property type="match status" value="1"/>
</dbReference>
<evidence type="ECO:0000313" key="2">
    <source>
        <dbReference type="EMBL" id="TMU55717.1"/>
    </source>
</evidence>
<dbReference type="PANTHER" id="PTHR34109:SF1">
    <property type="entry name" value="VOC DOMAIN-CONTAINING PROTEIN"/>
    <property type="match status" value="1"/>
</dbReference>
<dbReference type="InterPro" id="IPR037523">
    <property type="entry name" value="VOC_core"/>
</dbReference>
<dbReference type="Gene3D" id="3.30.720.110">
    <property type="match status" value="1"/>
</dbReference>
<keyword evidence="3" id="KW-1185">Reference proteome</keyword>
<evidence type="ECO:0000313" key="3">
    <source>
        <dbReference type="Proteomes" id="UP000751614"/>
    </source>
</evidence>
<dbReference type="PROSITE" id="PS51819">
    <property type="entry name" value="VOC"/>
    <property type="match status" value="1"/>
</dbReference>
<comment type="caution">
    <text evidence="2">The sequence shown here is derived from an EMBL/GenBank/DDBJ whole genome shotgun (WGS) entry which is preliminary data.</text>
</comment>
<dbReference type="Pfam" id="PF00903">
    <property type="entry name" value="Glyoxalase"/>
    <property type="match status" value="1"/>
</dbReference>
<evidence type="ECO:0000259" key="1">
    <source>
        <dbReference type="PROSITE" id="PS51819"/>
    </source>
</evidence>
<dbReference type="SUPFAM" id="SSF54593">
    <property type="entry name" value="Glyoxalase/Bleomycin resistance protein/Dihydroxybiphenyl dioxygenase"/>
    <property type="match status" value="1"/>
</dbReference>
<name>A0ABY2WMG8_9FLAO</name>
<dbReference type="Gene3D" id="3.30.720.120">
    <property type="match status" value="1"/>
</dbReference>
<dbReference type="InterPro" id="IPR029068">
    <property type="entry name" value="Glyas_Bleomycin-R_OHBP_Dase"/>
</dbReference>
<dbReference type="Proteomes" id="UP000751614">
    <property type="component" value="Unassembled WGS sequence"/>
</dbReference>
<feature type="domain" description="VOC" evidence="1">
    <location>
        <begin position="11"/>
        <end position="128"/>
    </location>
</feature>
<reference evidence="2 3" key="1">
    <citation type="submission" date="2019-05" db="EMBL/GenBank/DDBJ databases">
        <title>Flagellimonas sp. AsT0115, sp. nov., isolated from a marine red algae, Asparagopsis taxiformis.</title>
        <authorList>
            <person name="Kim J."/>
            <person name="Jeong S.E."/>
            <person name="Jeon C.O."/>
        </authorList>
    </citation>
    <scope>NUCLEOTIDE SEQUENCE [LARGE SCALE GENOMIC DNA]</scope>
    <source>
        <strain evidence="2 3">AsT0115</strain>
    </source>
</reference>
<dbReference type="InterPro" id="IPR004360">
    <property type="entry name" value="Glyas_Fos-R_dOase_dom"/>
</dbReference>
<accession>A0ABY2WMG8</accession>
<protein>
    <submittedName>
        <fullName evidence="2">VOC family protein</fullName>
    </submittedName>
</protein>
<gene>
    <name evidence="2" type="ORF">FGG15_16265</name>
</gene>
<proteinExistence type="predicted"/>